<name>A0AAN6Z4S9_9PEZI</name>
<proteinExistence type="predicted"/>
<evidence type="ECO:0000313" key="2">
    <source>
        <dbReference type="EMBL" id="KAK4125660.1"/>
    </source>
</evidence>
<dbReference type="AlphaFoldDB" id="A0AAN6Z4S9"/>
<reference evidence="2" key="2">
    <citation type="submission" date="2023-05" db="EMBL/GenBank/DDBJ databases">
        <authorList>
            <consortium name="Lawrence Berkeley National Laboratory"/>
            <person name="Steindorff A."/>
            <person name="Hensen N."/>
            <person name="Bonometti L."/>
            <person name="Westerberg I."/>
            <person name="Brannstrom I.O."/>
            <person name="Guillou S."/>
            <person name="Cros-Aarteil S."/>
            <person name="Calhoun S."/>
            <person name="Haridas S."/>
            <person name="Kuo A."/>
            <person name="Mondo S."/>
            <person name="Pangilinan J."/>
            <person name="Riley R."/>
            <person name="Labutti K."/>
            <person name="Andreopoulos B."/>
            <person name="Lipzen A."/>
            <person name="Chen C."/>
            <person name="Yanf M."/>
            <person name="Daum C."/>
            <person name="Ng V."/>
            <person name="Clum A."/>
            <person name="Ohm R."/>
            <person name="Martin F."/>
            <person name="Silar P."/>
            <person name="Natvig D."/>
            <person name="Lalanne C."/>
            <person name="Gautier V."/>
            <person name="Ament-Velasquez S.L."/>
            <person name="Kruys A."/>
            <person name="Hutchinson M.I."/>
            <person name="Powell A.J."/>
            <person name="Barry K."/>
            <person name="Miller A.N."/>
            <person name="Grigoriev I.V."/>
            <person name="Debuchy R."/>
            <person name="Gladieux P."/>
            <person name="Thoren M.H."/>
            <person name="Johannesson H."/>
        </authorList>
    </citation>
    <scope>NUCLEOTIDE SEQUENCE</scope>
    <source>
        <strain evidence="2">CBS 731.68</strain>
    </source>
</reference>
<dbReference type="InterPro" id="IPR018606">
    <property type="entry name" value="Arb1"/>
</dbReference>
<evidence type="ECO:0000256" key="1">
    <source>
        <dbReference type="SAM" id="MobiDB-lite"/>
    </source>
</evidence>
<dbReference type="GO" id="GO:0031047">
    <property type="term" value="P:regulatory ncRNA-mediated gene silencing"/>
    <property type="evidence" value="ECO:0007669"/>
    <property type="project" value="InterPro"/>
</dbReference>
<protein>
    <submittedName>
        <fullName evidence="2">Uncharacterized protein</fullName>
    </submittedName>
</protein>
<dbReference type="EMBL" id="MU853225">
    <property type="protein sequence ID" value="KAK4125660.1"/>
    <property type="molecule type" value="Genomic_DNA"/>
</dbReference>
<dbReference type="Pfam" id="PF09692">
    <property type="entry name" value="Arb1"/>
    <property type="match status" value="1"/>
</dbReference>
<accession>A0AAN6Z4S9</accession>
<dbReference type="Proteomes" id="UP001302602">
    <property type="component" value="Unassembled WGS sequence"/>
</dbReference>
<keyword evidence="3" id="KW-1185">Reference proteome</keyword>
<organism evidence="2 3">
    <name type="scientific">Parathielavia appendiculata</name>
    <dbReference type="NCBI Taxonomy" id="2587402"/>
    <lineage>
        <taxon>Eukaryota</taxon>
        <taxon>Fungi</taxon>
        <taxon>Dikarya</taxon>
        <taxon>Ascomycota</taxon>
        <taxon>Pezizomycotina</taxon>
        <taxon>Sordariomycetes</taxon>
        <taxon>Sordariomycetidae</taxon>
        <taxon>Sordariales</taxon>
        <taxon>Chaetomiaceae</taxon>
        <taxon>Parathielavia</taxon>
    </lineage>
</organism>
<sequence length="405" mass="45862">MTVAEYNEEKEVIYASHRPFVDRIEECIQRYRARRRLGPQRDTLFSRYLVLGGIDTTVRQFQGTRTITDDVLEDASKGEVREMTADDVIQRGGDGNYNPRFYNPNYPEHWDVDFTGVAAGFVSEHLRKMVGSNTADYFMGVDVVLNFLKYVDRHDVCPEYVDDVRNAQQVCRRAHEEVPAISHLRELLPGHFNTALHVLHVKGAYDNSSGPDSCWGQPLPDPKFARISTAATISILLEANHYPTDIEWCVTDTTEMTFEVLTITPPSNAFQAKYKAINKHLADYPDIEPCGTITVRPVIVRDGWDNSMTATIPPEADVESQLILEKDALELMAVGMKLTMAMGTLNVGLKFIQYIKEIRPSFYVFLPQELMFNYKEPVHNDRPARSVYDADEEDTAAVPDGDGIV</sequence>
<comment type="caution">
    <text evidence="2">The sequence shown here is derived from an EMBL/GenBank/DDBJ whole genome shotgun (WGS) entry which is preliminary data.</text>
</comment>
<feature type="region of interest" description="Disordered" evidence="1">
    <location>
        <begin position="386"/>
        <end position="405"/>
    </location>
</feature>
<dbReference type="GO" id="GO:0033167">
    <property type="term" value="C:ARC complex"/>
    <property type="evidence" value="ECO:0007669"/>
    <property type="project" value="InterPro"/>
</dbReference>
<dbReference type="RefSeq" id="XP_062649431.1">
    <property type="nucleotide sequence ID" value="XM_062789906.1"/>
</dbReference>
<reference evidence="2" key="1">
    <citation type="journal article" date="2023" name="Mol. Phylogenet. Evol.">
        <title>Genome-scale phylogeny and comparative genomics of the fungal order Sordariales.</title>
        <authorList>
            <person name="Hensen N."/>
            <person name="Bonometti L."/>
            <person name="Westerberg I."/>
            <person name="Brannstrom I.O."/>
            <person name="Guillou S."/>
            <person name="Cros-Aarteil S."/>
            <person name="Calhoun S."/>
            <person name="Haridas S."/>
            <person name="Kuo A."/>
            <person name="Mondo S."/>
            <person name="Pangilinan J."/>
            <person name="Riley R."/>
            <person name="LaButti K."/>
            <person name="Andreopoulos B."/>
            <person name="Lipzen A."/>
            <person name="Chen C."/>
            <person name="Yan M."/>
            <person name="Daum C."/>
            <person name="Ng V."/>
            <person name="Clum A."/>
            <person name="Steindorff A."/>
            <person name="Ohm R.A."/>
            <person name="Martin F."/>
            <person name="Silar P."/>
            <person name="Natvig D.O."/>
            <person name="Lalanne C."/>
            <person name="Gautier V."/>
            <person name="Ament-Velasquez S.L."/>
            <person name="Kruys A."/>
            <person name="Hutchinson M.I."/>
            <person name="Powell A.J."/>
            <person name="Barry K."/>
            <person name="Miller A.N."/>
            <person name="Grigoriev I.V."/>
            <person name="Debuchy R."/>
            <person name="Gladieux P."/>
            <person name="Hiltunen Thoren M."/>
            <person name="Johannesson H."/>
        </authorList>
    </citation>
    <scope>NUCLEOTIDE SEQUENCE</scope>
    <source>
        <strain evidence="2">CBS 731.68</strain>
    </source>
</reference>
<evidence type="ECO:0000313" key="3">
    <source>
        <dbReference type="Proteomes" id="UP001302602"/>
    </source>
</evidence>
<gene>
    <name evidence="2" type="ORF">N657DRAFT_591356</name>
</gene>
<dbReference type="GeneID" id="87826676"/>